<gene>
    <name evidence="1" type="ORF">C7H19_19855</name>
</gene>
<reference evidence="1 2" key="2">
    <citation type="submission" date="2018-03" db="EMBL/GenBank/DDBJ databases">
        <authorList>
            <person name="Keele B.F."/>
        </authorList>
    </citation>
    <scope>NUCLEOTIDE SEQUENCE [LARGE SCALE GENOMIC DNA]</scope>
    <source>
        <strain evidence="1 2">CCALA 016</strain>
    </source>
</reference>
<accession>A0A2T1LTA0</accession>
<organism evidence="1 2">
    <name type="scientific">Aphanothece hegewaldii CCALA 016</name>
    <dbReference type="NCBI Taxonomy" id="2107694"/>
    <lineage>
        <taxon>Bacteria</taxon>
        <taxon>Bacillati</taxon>
        <taxon>Cyanobacteriota</taxon>
        <taxon>Cyanophyceae</taxon>
        <taxon>Oscillatoriophycideae</taxon>
        <taxon>Chroococcales</taxon>
        <taxon>Aphanothecaceae</taxon>
        <taxon>Aphanothece</taxon>
    </lineage>
</organism>
<name>A0A2T1LTA0_9CHRO</name>
<dbReference type="RefSeq" id="WP_106458659.1">
    <property type="nucleotide sequence ID" value="NZ_PXOH01000029.1"/>
</dbReference>
<protein>
    <submittedName>
        <fullName evidence="1">Uncharacterized protein</fullName>
    </submittedName>
</protein>
<comment type="caution">
    <text evidence="1">The sequence shown here is derived from an EMBL/GenBank/DDBJ whole genome shotgun (WGS) entry which is preliminary data.</text>
</comment>
<dbReference type="Proteomes" id="UP000239001">
    <property type="component" value="Unassembled WGS sequence"/>
</dbReference>
<keyword evidence="2" id="KW-1185">Reference proteome</keyword>
<sequence length="77" mass="8784">MNKTFIYLPKTKDVQVDFLININSISNLIRFEDGTSLITFIDSQQKITLTKESTNLLIGELFHLCSEESQTQLSMNA</sequence>
<evidence type="ECO:0000313" key="1">
    <source>
        <dbReference type="EMBL" id="PSF33642.1"/>
    </source>
</evidence>
<evidence type="ECO:0000313" key="2">
    <source>
        <dbReference type="Proteomes" id="UP000239001"/>
    </source>
</evidence>
<proteinExistence type="predicted"/>
<dbReference type="EMBL" id="PXOH01000029">
    <property type="protein sequence ID" value="PSF33642.1"/>
    <property type="molecule type" value="Genomic_DNA"/>
</dbReference>
<dbReference type="AlphaFoldDB" id="A0A2T1LTA0"/>
<reference evidence="1 2" key="1">
    <citation type="submission" date="2018-03" db="EMBL/GenBank/DDBJ databases">
        <title>The ancient ancestry and fast evolution of plastids.</title>
        <authorList>
            <person name="Moore K.R."/>
            <person name="Magnabosco C."/>
            <person name="Momper L."/>
            <person name="Gold D.A."/>
            <person name="Bosak T."/>
            <person name="Fournier G.P."/>
        </authorList>
    </citation>
    <scope>NUCLEOTIDE SEQUENCE [LARGE SCALE GENOMIC DNA]</scope>
    <source>
        <strain evidence="1 2">CCALA 016</strain>
    </source>
</reference>